<dbReference type="OrthoDB" id="322786at2"/>
<comment type="caution">
    <text evidence="1">The sequence shown here is derived from an EMBL/GenBank/DDBJ whole genome shotgun (WGS) entry which is preliminary data.</text>
</comment>
<sequence length="277" mass="31020">MRKLAFQYPNLISTYLLVVCLPIFSLFAQSNRPEPVFGFYQGGYYLTYLQGETNYTGGSLIQTEKNYQNGLQAQANLGVTPVKMIGTFPFPNGIPLTKDKVQAGDTLKVSMEYGLTDHIGFFISYSVVSIKSQGSNQIALADPKNPNGYTTYIEAVPIGHKIYRDRNYGMGLNYHFLYRNRFDPFVGLELSVLNFESKYRNGQQNNLFYPTDTHPGTGIGGRVTFGTNYFITPEFGLSIEVYGSRKILKSNAFSSESINLAGFQFGFIFNLEAMGKN</sequence>
<name>A0A6H3NN70_9LEPT</name>
<dbReference type="AlphaFoldDB" id="A0A6H3NN70"/>
<gene>
    <name evidence="1" type="ORF">EHR08_19305</name>
</gene>
<dbReference type="SUPFAM" id="SSF56925">
    <property type="entry name" value="OMPA-like"/>
    <property type="match status" value="1"/>
</dbReference>
<evidence type="ECO:0000313" key="2">
    <source>
        <dbReference type="Proteomes" id="UP000297649"/>
    </source>
</evidence>
<reference evidence="1" key="1">
    <citation type="journal article" date="2019" name="PLoS Negl. Trop. Dis.">
        <title>Revisiting the worldwide diversity of Leptospira species in the environment.</title>
        <authorList>
            <person name="Vincent A.T."/>
            <person name="Schiettekatte O."/>
            <person name="Bourhy P."/>
            <person name="Veyrier F.J."/>
            <person name="Picardeau M."/>
        </authorList>
    </citation>
    <scope>NUCLEOTIDE SEQUENCE [LARGE SCALE GENOMIC DNA]</scope>
    <source>
        <strain evidence="1">201601109</strain>
    </source>
</reference>
<dbReference type="EMBL" id="RQHU01000025">
    <property type="protein sequence ID" value="TGN10796.1"/>
    <property type="molecule type" value="Genomic_DNA"/>
</dbReference>
<dbReference type="Gene3D" id="2.40.160.20">
    <property type="match status" value="1"/>
</dbReference>
<accession>A0A6H3NN70</accession>
<evidence type="ECO:0008006" key="3">
    <source>
        <dbReference type="Google" id="ProtNLM"/>
    </source>
</evidence>
<evidence type="ECO:0000313" key="1">
    <source>
        <dbReference type="EMBL" id="TGN10796.1"/>
    </source>
</evidence>
<protein>
    <recommendedName>
        <fullName evidence="3">Outer membrane protein beta-barrel domain-containing protein</fullName>
    </recommendedName>
</protein>
<dbReference type="RefSeq" id="WP_135743392.1">
    <property type="nucleotide sequence ID" value="NZ_RQHT01000003.1"/>
</dbReference>
<organism evidence="1 2">
    <name type="scientific">Leptospira bandrabouensis</name>
    <dbReference type="NCBI Taxonomy" id="2484903"/>
    <lineage>
        <taxon>Bacteria</taxon>
        <taxon>Pseudomonadati</taxon>
        <taxon>Spirochaetota</taxon>
        <taxon>Spirochaetia</taxon>
        <taxon>Leptospirales</taxon>
        <taxon>Leptospiraceae</taxon>
        <taxon>Leptospira</taxon>
    </lineage>
</organism>
<dbReference type="InterPro" id="IPR011250">
    <property type="entry name" value="OMP/PagP_B-barrel"/>
</dbReference>
<dbReference type="Proteomes" id="UP000297649">
    <property type="component" value="Unassembled WGS sequence"/>
</dbReference>
<proteinExistence type="predicted"/>
<keyword evidence="2" id="KW-1185">Reference proteome</keyword>